<dbReference type="PROSITE" id="PS51900">
    <property type="entry name" value="CB"/>
    <property type="match status" value="1"/>
</dbReference>
<dbReference type="InterPro" id="IPR044068">
    <property type="entry name" value="CB"/>
</dbReference>
<dbReference type="Pfam" id="PF14659">
    <property type="entry name" value="Phage_int_SAM_3"/>
    <property type="match status" value="1"/>
</dbReference>
<name>A0A9D5LZ40_9FIRM</name>
<dbReference type="CDD" id="cd01189">
    <property type="entry name" value="INT_ICEBs1_C_like"/>
    <property type="match status" value="1"/>
</dbReference>
<evidence type="ECO:0000259" key="7">
    <source>
        <dbReference type="PROSITE" id="PS51898"/>
    </source>
</evidence>
<keyword evidence="4 6" id="KW-0238">DNA-binding</keyword>
<comment type="similarity">
    <text evidence="2">Belongs to the 'phage' integrase family.</text>
</comment>
<dbReference type="Proteomes" id="UP000806542">
    <property type="component" value="Unassembled WGS sequence"/>
</dbReference>
<keyword evidence="3" id="KW-0229">DNA integration</keyword>
<evidence type="ECO:0000256" key="5">
    <source>
        <dbReference type="ARBA" id="ARBA00023172"/>
    </source>
</evidence>
<gene>
    <name evidence="9" type="ORF">INF28_09520</name>
</gene>
<dbReference type="InterPro" id="IPR010998">
    <property type="entry name" value="Integrase_recombinase_N"/>
</dbReference>
<dbReference type="GO" id="GO:0015074">
    <property type="term" value="P:DNA integration"/>
    <property type="evidence" value="ECO:0007669"/>
    <property type="project" value="UniProtKB-KW"/>
</dbReference>
<evidence type="ECO:0000259" key="8">
    <source>
        <dbReference type="PROSITE" id="PS51900"/>
    </source>
</evidence>
<dbReference type="PROSITE" id="PS51898">
    <property type="entry name" value="TYR_RECOMBINASE"/>
    <property type="match status" value="1"/>
</dbReference>
<evidence type="ECO:0000256" key="4">
    <source>
        <dbReference type="ARBA" id="ARBA00023125"/>
    </source>
</evidence>
<dbReference type="Pfam" id="PF00589">
    <property type="entry name" value="Phage_integrase"/>
    <property type="match status" value="1"/>
</dbReference>
<evidence type="ECO:0000256" key="6">
    <source>
        <dbReference type="PROSITE-ProRule" id="PRU01248"/>
    </source>
</evidence>
<dbReference type="InterPro" id="IPR002104">
    <property type="entry name" value="Integrase_catalytic"/>
</dbReference>
<comment type="function">
    <text evidence="1">Site-specific tyrosine recombinase, which acts by catalyzing the cutting and rejoining of the recombining DNA molecules.</text>
</comment>
<keyword evidence="10" id="KW-1185">Reference proteome</keyword>
<dbReference type="InterPro" id="IPR013762">
    <property type="entry name" value="Integrase-like_cat_sf"/>
</dbReference>
<dbReference type="InterPro" id="IPR004107">
    <property type="entry name" value="Integrase_SAM-like_N"/>
</dbReference>
<evidence type="ECO:0000313" key="9">
    <source>
        <dbReference type="EMBL" id="MBE5040698.1"/>
    </source>
</evidence>
<evidence type="ECO:0000313" key="10">
    <source>
        <dbReference type="Proteomes" id="UP000806542"/>
    </source>
</evidence>
<dbReference type="PANTHER" id="PTHR30349:SF41">
    <property type="entry name" value="INTEGRASE_RECOMBINASE PROTEIN MJ0367-RELATED"/>
    <property type="match status" value="1"/>
</dbReference>
<sequence>MATARKRGRGYELRVCCGYDITGKKLEKYKRWYPEYGMTPKQIEKELERQKVLFEEEVRSGTIQNGNIRFYDFSKQWMEVYAEPKLTPKTVSRYGEYLKRINQAIGHIKLQDLTPLHLNSFYQNLGEDGISKRRKHDKNGKCIDKGRLAPKTILEHHRLISKILSTAIKWQLLDRNVAERADPPRVPPKEMYYLNEDEARHMLQLLRNEPIQYRTMISILIFTGLRRGELCGLEWKDIDFNNRILHVVRTSQFINGGFITKEPKTKSGRRELTLSMGACTILKEYKAWHDEMKLTIGDQWIENDRLFTQWNGKPIHPDTITGWFSNFVAKNNLPKVTLHSLRHTNATLMIAEGTDIRTVSNRLGHAQTSTTLNIYTHALKSRDSIAADNLDNVLGTNIV</sequence>
<evidence type="ECO:0000256" key="2">
    <source>
        <dbReference type="ARBA" id="ARBA00008857"/>
    </source>
</evidence>
<feature type="domain" description="Core-binding (CB)" evidence="8">
    <location>
        <begin position="68"/>
        <end position="168"/>
    </location>
</feature>
<comment type="caution">
    <text evidence="9">The sequence shown here is derived from an EMBL/GenBank/DDBJ whole genome shotgun (WGS) entry which is preliminary data.</text>
</comment>
<feature type="domain" description="Tyr recombinase" evidence="7">
    <location>
        <begin position="189"/>
        <end position="388"/>
    </location>
</feature>
<evidence type="ECO:0000256" key="3">
    <source>
        <dbReference type="ARBA" id="ARBA00022908"/>
    </source>
</evidence>
<keyword evidence="5" id="KW-0233">DNA recombination</keyword>
<reference evidence="9" key="1">
    <citation type="submission" date="2020-10" db="EMBL/GenBank/DDBJ databases">
        <title>ChiBAC.</title>
        <authorList>
            <person name="Zenner C."/>
            <person name="Hitch T.C.A."/>
            <person name="Clavel T."/>
        </authorList>
    </citation>
    <scope>NUCLEOTIDE SEQUENCE</scope>
    <source>
        <strain evidence="9">DSM 107454</strain>
    </source>
</reference>
<dbReference type="PANTHER" id="PTHR30349">
    <property type="entry name" value="PHAGE INTEGRASE-RELATED"/>
    <property type="match status" value="1"/>
</dbReference>
<dbReference type="GO" id="GO:0003677">
    <property type="term" value="F:DNA binding"/>
    <property type="evidence" value="ECO:0007669"/>
    <property type="project" value="UniProtKB-UniRule"/>
</dbReference>
<dbReference type="EMBL" id="JADCKB010000021">
    <property type="protein sequence ID" value="MBE5040698.1"/>
    <property type="molecule type" value="Genomic_DNA"/>
</dbReference>
<dbReference type="InterPro" id="IPR011010">
    <property type="entry name" value="DNA_brk_join_enz"/>
</dbReference>
<dbReference type="Gene3D" id="1.10.443.10">
    <property type="entry name" value="Intergrase catalytic core"/>
    <property type="match status" value="1"/>
</dbReference>
<dbReference type="Gene3D" id="1.10.150.130">
    <property type="match status" value="1"/>
</dbReference>
<dbReference type="AlphaFoldDB" id="A0A9D5LZ40"/>
<dbReference type="SUPFAM" id="SSF56349">
    <property type="entry name" value="DNA breaking-rejoining enzymes"/>
    <property type="match status" value="1"/>
</dbReference>
<protein>
    <submittedName>
        <fullName evidence="9">Site-specific integrase</fullName>
    </submittedName>
</protein>
<dbReference type="RefSeq" id="WP_226393253.1">
    <property type="nucleotide sequence ID" value="NZ_JADCKB010000021.1"/>
</dbReference>
<proteinExistence type="inferred from homology"/>
<dbReference type="GO" id="GO:0006310">
    <property type="term" value="P:DNA recombination"/>
    <property type="evidence" value="ECO:0007669"/>
    <property type="project" value="UniProtKB-KW"/>
</dbReference>
<accession>A0A9D5LZ40</accession>
<dbReference type="InterPro" id="IPR050090">
    <property type="entry name" value="Tyrosine_recombinase_XerCD"/>
</dbReference>
<organism evidence="9 10">
    <name type="scientific">Ructibacterium gallinarum</name>
    <dbReference type="NCBI Taxonomy" id="2779355"/>
    <lineage>
        <taxon>Bacteria</taxon>
        <taxon>Bacillati</taxon>
        <taxon>Bacillota</taxon>
        <taxon>Clostridia</taxon>
        <taxon>Eubacteriales</taxon>
        <taxon>Oscillospiraceae</taxon>
        <taxon>Ructibacterium</taxon>
    </lineage>
</organism>
<evidence type="ECO:0000256" key="1">
    <source>
        <dbReference type="ARBA" id="ARBA00003283"/>
    </source>
</evidence>